<evidence type="ECO:0000313" key="6">
    <source>
        <dbReference type="Proteomes" id="UP001316184"/>
    </source>
</evidence>
<dbReference type="EMBL" id="CP102173">
    <property type="protein sequence ID" value="UUP12895.1"/>
    <property type="molecule type" value="Genomic_DNA"/>
</dbReference>
<dbReference type="PANTHER" id="PTHR42796">
    <property type="entry name" value="FUMARYLACETOACETATE HYDROLASE DOMAIN-CONTAINING PROTEIN 2A-RELATED"/>
    <property type="match status" value="1"/>
</dbReference>
<organism evidence="5 6">
    <name type="scientific">Aeromicrobium wangtongii</name>
    <dbReference type="NCBI Taxonomy" id="2969247"/>
    <lineage>
        <taxon>Bacteria</taxon>
        <taxon>Bacillati</taxon>
        <taxon>Actinomycetota</taxon>
        <taxon>Actinomycetes</taxon>
        <taxon>Propionibacteriales</taxon>
        <taxon>Nocardioidaceae</taxon>
        <taxon>Aeromicrobium</taxon>
    </lineage>
</organism>
<dbReference type="InterPro" id="IPR036663">
    <property type="entry name" value="Fumarylacetoacetase_C_sf"/>
</dbReference>
<evidence type="ECO:0000256" key="3">
    <source>
        <dbReference type="SAM" id="MobiDB-lite"/>
    </source>
</evidence>
<dbReference type="GO" id="GO:0016787">
    <property type="term" value="F:hydrolase activity"/>
    <property type="evidence" value="ECO:0007669"/>
    <property type="project" value="UniProtKB-KW"/>
</dbReference>
<dbReference type="SUPFAM" id="SSF56529">
    <property type="entry name" value="FAH"/>
    <property type="match status" value="1"/>
</dbReference>
<accession>A0ABY5M7F1</accession>
<dbReference type="RefSeq" id="WP_232401626.1">
    <property type="nucleotide sequence ID" value="NZ_CP102173.1"/>
</dbReference>
<feature type="region of interest" description="Disordered" evidence="3">
    <location>
        <begin position="291"/>
        <end position="311"/>
    </location>
</feature>
<name>A0ABY5M7F1_9ACTN</name>
<gene>
    <name evidence="5" type="ORF">NQV15_13660</name>
</gene>
<keyword evidence="6" id="KW-1185">Reference proteome</keyword>
<evidence type="ECO:0000313" key="5">
    <source>
        <dbReference type="EMBL" id="UUP12895.1"/>
    </source>
</evidence>
<dbReference type="Pfam" id="PF01557">
    <property type="entry name" value="FAA_hydrolase"/>
    <property type="match status" value="1"/>
</dbReference>
<sequence length="311" mass="34056">MKLMFFDDFKLGVLHDGKVIDVSGEVKDVPAAHPQDLMNAVIAGWSEFQPRLEAAVSAGAGVPLEAVRVRPPLPRPLNIDCMARNYMENGTLSERPPINGFAKSPNSIIGHGDTMVLPDIPATIFEGEAELAIVIGKRAQNVPASEAFDYIFGYTNLIDGSARGIPPMQNAFYQMKSRETFCPIGPYLVTADEVPDPQNLPVKLWNNGELKQDFNTSDMAYDIAESVAFVSAMHTLEPGDIIATGTNHRGLHSFQDGDQIDLEVGELGRLTISIRDDLHRTWSRQTRLEWTEAGNEGRTPPQLTGPYAPSA</sequence>
<dbReference type="Gene3D" id="3.90.850.10">
    <property type="entry name" value="Fumarylacetoacetase-like, C-terminal domain"/>
    <property type="match status" value="1"/>
</dbReference>
<evidence type="ECO:0000256" key="1">
    <source>
        <dbReference type="ARBA" id="ARBA00010211"/>
    </source>
</evidence>
<keyword evidence="5" id="KW-0378">Hydrolase</keyword>
<keyword evidence="2" id="KW-0479">Metal-binding</keyword>
<evidence type="ECO:0000259" key="4">
    <source>
        <dbReference type="Pfam" id="PF01557"/>
    </source>
</evidence>
<dbReference type="InterPro" id="IPR051121">
    <property type="entry name" value="FAH"/>
</dbReference>
<protein>
    <submittedName>
        <fullName evidence="5">Fumarylacetoacetate hydrolase family protein</fullName>
    </submittedName>
</protein>
<proteinExistence type="inferred from homology"/>
<feature type="domain" description="Fumarylacetoacetase-like C-terminal" evidence="4">
    <location>
        <begin position="83"/>
        <end position="272"/>
    </location>
</feature>
<dbReference type="InterPro" id="IPR011234">
    <property type="entry name" value="Fumarylacetoacetase-like_C"/>
</dbReference>
<reference evidence="5 6" key="1">
    <citation type="submission" date="2022-08" db="EMBL/GenBank/DDBJ databases">
        <title>novel species in genus Aeromicrobium.</title>
        <authorList>
            <person name="Ye L."/>
        </authorList>
    </citation>
    <scope>NUCLEOTIDE SEQUENCE [LARGE SCALE GENOMIC DNA]</scope>
    <source>
        <strain evidence="6">zg-Y1379</strain>
    </source>
</reference>
<dbReference type="Proteomes" id="UP001316184">
    <property type="component" value="Chromosome"/>
</dbReference>
<dbReference type="PANTHER" id="PTHR42796:SF4">
    <property type="entry name" value="FUMARYLACETOACETATE HYDROLASE DOMAIN-CONTAINING PROTEIN 2A"/>
    <property type="match status" value="1"/>
</dbReference>
<comment type="similarity">
    <text evidence="1">Belongs to the FAH family.</text>
</comment>
<evidence type="ECO:0000256" key="2">
    <source>
        <dbReference type="ARBA" id="ARBA00022723"/>
    </source>
</evidence>